<evidence type="ECO:0000256" key="1">
    <source>
        <dbReference type="SAM" id="Phobius"/>
    </source>
</evidence>
<name>A0A1C5J4Z4_9ACTN</name>
<dbReference type="EMBL" id="LT607754">
    <property type="protein sequence ID" value="SCG65650.1"/>
    <property type="molecule type" value="Genomic_DNA"/>
</dbReference>
<protein>
    <submittedName>
        <fullName evidence="2">Uncharacterized protein</fullName>
    </submittedName>
</protein>
<keyword evidence="3" id="KW-1185">Reference proteome</keyword>
<proteinExistence type="predicted"/>
<sequence>MKGWVSVVVGALLLVAGLVWALQGLDVFAGSAMSGKSMWAVIGPIVAVVGLVLLVVGGRWVRRGSGTRA</sequence>
<accession>A0A1C5J4Z4</accession>
<organism evidence="2 3">
    <name type="scientific">Micromonospora inositola</name>
    <dbReference type="NCBI Taxonomy" id="47865"/>
    <lineage>
        <taxon>Bacteria</taxon>
        <taxon>Bacillati</taxon>
        <taxon>Actinomycetota</taxon>
        <taxon>Actinomycetes</taxon>
        <taxon>Micromonosporales</taxon>
        <taxon>Micromonosporaceae</taxon>
        <taxon>Micromonospora</taxon>
    </lineage>
</organism>
<reference evidence="3" key="1">
    <citation type="submission" date="2016-06" db="EMBL/GenBank/DDBJ databases">
        <authorList>
            <person name="Varghese N."/>
            <person name="Submissions Spin"/>
        </authorList>
    </citation>
    <scope>NUCLEOTIDE SEQUENCE [LARGE SCALE GENOMIC DNA]</scope>
    <source>
        <strain evidence="3">DSM 43819</strain>
    </source>
</reference>
<dbReference type="AlphaFoldDB" id="A0A1C5J4Z4"/>
<gene>
    <name evidence="2" type="ORF">GA0070613_4034</name>
</gene>
<keyword evidence="1" id="KW-0472">Membrane</keyword>
<keyword evidence="1" id="KW-1133">Transmembrane helix</keyword>
<dbReference type="RefSeq" id="WP_089013667.1">
    <property type="nucleotide sequence ID" value="NZ_LT607754.1"/>
</dbReference>
<evidence type="ECO:0000313" key="2">
    <source>
        <dbReference type="EMBL" id="SCG65650.1"/>
    </source>
</evidence>
<keyword evidence="1" id="KW-0812">Transmembrane</keyword>
<evidence type="ECO:0000313" key="3">
    <source>
        <dbReference type="Proteomes" id="UP000198221"/>
    </source>
</evidence>
<feature type="transmembrane region" description="Helical" evidence="1">
    <location>
        <begin position="37"/>
        <end position="61"/>
    </location>
</feature>
<dbReference type="Proteomes" id="UP000198221">
    <property type="component" value="Chromosome I"/>
</dbReference>